<keyword evidence="1" id="KW-0175">Coiled coil</keyword>
<name>A0A9N8WCZ4_9GLOM</name>
<dbReference type="AlphaFoldDB" id="A0A9N8WCZ4"/>
<sequence>MSGSAFKQTIARVLRREGGGNRDYGSVDLIAYSQRLENLTSSGILSRPQGNFGVVVAREFTLGVIRQAESSLFRIILTISTNIVAKLTDIVSAEEVQKQGEEREIFEKTGSCCKDYEMVFSRMNTLEDRFLEAEEELREMEEVLVKKKEALGKREECR</sequence>
<evidence type="ECO:0000313" key="3">
    <source>
        <dbReference type="Proteomes" id="UP000789739"/>
    </source>
</evidence>
<evidence type="ECO:0000313" key="2">
    <source>
        <dbReference type="EMBL" id="CAG8480103.1"/>
    </source>
</evidence>
<proteinExistence type="predicted"/>
<keyword evidence="3" id="KW-1185">Reference proteome</keyword>
<comment type="caution">
    <text evidence="2">The sequence shown here is derived from an EMBL/GenBank/DDBJ whole genome shotgun (WGS) entry which is preliminary data.</text>
</comment>
<protein>
    <submittedName>
        <fullName evidence="2">4758_t:CDS:1</fullName>
    </submittedName>
</protein>
<organism evidence="2 3">
    <name type="scientific">Paraglomus brasilianum</name>
    <dbReference type="NCBI Taxonomy" id="144538"/>
    <lineage>
        <taxon>Eukaryota</taxon>
        <taxon>Fungi</taxon>
        <taxon>Fungi incertae sedis</taxon>
        <taxon>Mucoromycota</taxon>
        <taxon>Glomeromycotina</taxon>
        <taxon>Glomeromycetes</taxon>
        <taxon>Paraglomerales</taxon>
        <taxon>Paraglomeraceae</taxon>
        <taxon>Paraglomus</taxon>
    </lineage>
</organism>
<gene>
    <name evidence="2" type="ORF">PBRASI_LOCUS1530</name>
</gene>
<feature type="coiled-coil region" evidence="1">
    <location>
        <begin position="123"/>
        <end position="150"/>
    </location>
</feature>
<accession>A0A9N8WCZ4</accession>
<reference evidence="2" key="1">
    <citation type="submission" date="2021-06" db="EMBL/GenBank/DDBJ databases">
        <authorList>
            <person name="Kallberg Y."/>
            <person name="Tangrot J."/>
            <person name="Rosling A."/>
        </authorList>
    </citation>
    <scope>NUCLEOTIDE SEQUENCE</scope>
    <source>
        <strain evidence="2">BR232B</strain>
    </source>
</reference>
<dbReference type="EMBL" id="CAJVPI010000101">
    <property type="protein sequence ID" value="CAG8480103.1"/>
    <property type="molecule type" value="Genomic_DNA"/>
</dbReference>
<evidence type="ECO:0000256" key="1">
    <source>
        <dbReference type="SAM" id="Coils"/>
    </source>
</evidence>
<dbReference type="Proteomes" id="UP000789739">
    <property type="component" value="Unassembled WGS sequence"/>
</dbReference>